<evidence type="ECO:0000313" key="2">
    <source>
        <dbReference type="EMBL" id="KAF2272511.1"/>
    </source>
</evidence>
<feature type="non-terminal residue" evidence="2">
    <location>
        <position position="314"/>
    </location>
</feature>
<feature type="domain" description="Piwi" evidence="1">
    <location>
        <begin position="1"/>
        <end position="314"/>
    </location>
</feature>
<dbReference type="RefSeq" id="XP_033650050.1">
    <property type="nucleotide sequence ID" value="XM_033794752.1"/>
</dbReference>
<feature type="non-terminal residue" evidence="2">
    <location>
        <position position="1"/>
    </location>
</feature>
<dbReference type="PROSITE" id="PS50822">
    <property type="entry name" value="PIWI"/>
    <property type="match status" value="1"/>
</dbReference>
<dbReference type="AlphaFoldDB" id="A0A6A6J7F8"/>
<dbReference type="Proteomes" id="UP000800097">
    <property type="component" value="Unassembled WGS sequence"/>
</dbReference>
<sequence>YATIKRIADLEYGRHVLCMQMYKLNKQQGTGRKQYFSNVVMKLNIKAGGINYALNFDNLAYKHKTIIMGADVTHPGVGQCAGFPSIACVVGSVDDMFMNYPGSMRLQAGRQEEITDLGSMVTERLKAWQKKQGGRVPEHIIFYRDGISESQFEACLRKEIPAIRNAHREFATNVPGRNNLKLTFIVVGKRHNTRFYALDTADVTSINYEEEGKSNLNVRAGLYVDDFITDPIVKKSEGGTTEFDFYLQSHQAIKGTARSAHYHVLTNDIGLSKASLADLTHKLCYAFSRATKGVSYAAPAYIADRLCERGRVYL</sequence>
<dbReference type="GeneID" id="54547927"/>
<organism evidence="2 3">
    <name type="scientific">Westerdykella ornata</name>
    <dbReference type="NCBI Taxonomy" id="318751"/>
    <lineage>
        <taxon>Eukaryota</taxon>
        <taxon>Fungi</taxon>
        <taxon>Dikarya</taxon>
        <taxon>Ascomycota</taxon>
        <taxon>Pezizomycotina</taxon>
        <taxon>Dothideomycetes</taxon>
        <taxon>Pleosporomycetidae</taxon>
        <taxon>Pleosporales</taxon>
        <taxon>Sporormiaceae</taxon>
        <taxon>Westerdykella</taxon>
    </lineage>
</organism>
<evidence type="ECO:0000259" key="1">
    <source>
        <dbReference type="PROSITE" id="PS50822"/>
    </source>
</evidence>
<protein>
    <submittedName>
        <fullName evidence="2">Stem cell self-renewal protein Piwi</fullName>
    </submittedName>
</protein>
<dbReference type="EMBL" id="ML986520">
    <property type="protein sequence ID" value="KAF2272511.1"/>
    <property type="molecule type" value="Genomic_DNA"/>
</dbReference>
<evidence type="ECO:0000313" key="3">
    <source>
        <dbReference type="Proteomes" id="UP000800097"/>
    </source>
</evidence>
<dbReference type="OrthoDB" id="10252740at2759"/>
<dbReference type="SMART" id="SM00950">
    <property type="entry name" value="Piwi"/>
    <property type="match status" value="1"/>
</dbReference>
<dbReference type="Gene3D" id="3.30.420.10">
    <property type="entry name" value="Ribonuclease H-like superfamily/Ribonuclease H"/>
    <property type="match status" value="1"/>
</dbReference>
<dbReference type="GO" id="GO:0003676">
    <property type="term" value="F:nucleic acid binding"/>
    <property type="evidence" value="ECO:0007669"/>
    <property type="project" value="InterPro"/>
</dbReference>
<gene>
    <name evidence="2" type="ORF">EI97DRAFT_343131</name>
</gene>
<dbReference type="InterPro" id="IPR036397">
    <property type="entry name" value="RNaseH_sf"/>
</dbReference>
<keyword evidence="3" id="KW-1185">Reference proteome</keyword>
<accession>A0A6A6J7F8</accession>
<reference evidence="2" key="1">
    <citation type="journal article" date="2020" name="Stud. Mycol.">
        <title>101 Dothideomycetes genomes: a test case for predicting lifestyles and emergence of pathogens.</title>
        <authorList>
            <person name="Haridas S."/>
            <person name="Albert R."/>
            <person name="Binder M."/>
            <person name="Bloem J."/>
            <person name="Labutti K."/>
            <person name="Salamov A."/>
            <person name="Andreopoulos B."/>
            <person name="Baker S."/>
            <person name="Barry K."/>
            <person name="Bills G."/>
            <person name="Bluhm B."/>
            <person name="Cannon C."/>
            <person name="Castanera R."/>
            <person name="Culley D."/>
            <person name="Daum C."/>
            <person name="Ezra D."/>
            <person name="Gonzalez J."/>
            <person name="Henrissat B."/>
            <person name="Kuo A."/>
            <person name="Liang C."/>
            <person name="Lipzen A."/>
            <person name="Lutzoni F."/>
            <person name="Magnuson J."/>
            <person name="Mondo S."/>
            <person name="Nolan M."/>
            <person name="Ohm R."/>
            <person name="Pangilinan J."/>
            <person name="Park H.-J."/>
            <person name="Ramirez L."/>
            <person name="Alfaro M."/>
            <person name="Sun H."/>
            <person name="Tritt A."/>
            <person name="Yoshinaga Y."/>
            <person name="Zwiers L.-H."/>
            <person name="Turgeon B."/>
            <person name="Goodwin S."/>
            <person name="Spatafora J."/>
            <person name="Crous P."/>
            <person name="Grigoriev I."/>
        </authorList>
    </citation>
    <scope>NUCLEOTIDE SEQUENCE</scope>
    <source>
        <strain evidence="2">CBS 379.55</strain>
    </source>
</reference>
<dbReference type="PANTHER" id="PTHR22891">
    <property type="entry name" value="EUKARYOTIC TRANSLATION INITIATION FACTOR 2C"/>
    <property type="match status" value="1"/>
</dbReference>
<dbReference type="Pfam" id="PF02171">
    <property type="entry name" value="Piwi"/>
    <property type="match status" value="1"/>
</dbReference>
<name>A0A6A6J7F8_WESOR</name>
<dbReference type="SUPFAM" id="SSF53098">
    <property type="entry name" value="Ribonuclease H-like"/>
    <property type="match status" value="1"/>
</dbReference>
<dbReference type="Gene3D" id="3.40.50.2300">
    <property type="match status" value="1"/>
</dbReference>
<dbReference type="InterPro" id="IPR012337">
    <property type="entry name" value="RNaseH-like_sf"/>
</dbReference>
<proteinExistence type="predicted"/>
<dbReference type="InterPro" id="IPR003165">
    <property type="entry name" value="Piwi"/>
</dbReference>